<gene>
    <name evidence="1" type="ORF">Tco_0857636</name>
    <name evidence="2" type="ORF">Tco_0923264</name>
</gene>
<organism evidence="2 3">
    <name type="scientific">Tanacetum coccineum</name>
    <dbReference type="NCBI Taxonomy" id="301880"/>
    <lineage>
        <taxon>Eukaryota</taxon>
        <taxon>Viridiplantae</taxon>
        <taxon>Streptophyta</taxon>
        <taxon>Embryophyta</taxon>
        <taxon>Tracheophyta</taxon>
        <taxon>Spermatophyta</taxon>
        <taxon>Magnoliopsida</taxon>
        <taxon>eudicotyledons</taxon>
        <taxon>Gunneridae</taxon>
        <taxon>Pentapetalae</taxon>
        <taxon>asterids</taxon>
        <taxon>campanulids</taxon>
        <taxon>Asterales</taxon>
        <taxon>Asteraceae</taxon>
        <taxon>Asteroideae</taxon>
        <taxon>Anthemideae</taxon>
        <taxon>Anthemidinae</taxon>
        <taxon>Tanacetum</taxon>
    </lineage>
</organism>
<reference evidence="2" key="2">
    <citation type="submission" date="2022-01" db="EMBL/GenBank/DDBJ databases">
        <authorList>
            <person name="Yamashiro T."/>
            <person name="Shiraishi A."/>
            <person name="Satake H."/>
            <person name="Nakayama K."/>
        </authorList>
    </citation>
    <scope>NUCLEOTIDE SEQUENCE</scope>
</reference>
<dbReference type="EMBL" id="BQNB010012999">
    <property type="protein sequence ID" value="GJT10594.1"/>
    <property type="molecule type" value="Genomic_DNA"/>
</dbReference>
<evidence type="ECO:0000313" key="1">
    <source>
        <dbReference type="EMBL" id="GJT10594.1"/>
    </source>
</evidence>
<protein>
    <submittedName>
        <fullName evidence="2">Uncharacterized protein</fullName>
    </submittedName>
</protein>
<sequence>MVCGIREGLPVFELKAFVQMLTMQDVMKPGEVLLCSAQFSWYIGLLAGSSTQKQKILPSPQQKLNTSSYPECSAQILWMRSSTTRLFELRSSKIPMNSDNQSSIAPMAVIVFNTLRSKHIEIRPPLHPKSS</sequence>
<evidence type="ECO:0000313" key="2">
    <source>
        <dbReference type="EMBL" id="GJT32845.1"/>
    </source>
</evidence>
<reference evidence="2" key="1">
    <citation type="journal article" date="2022" name="Int. J. Mol. Sci.">
        <title>Draft Genome of Tanacetum Coccineum: Genomic Comparison of Closely Related Tanacetum-Family Plants.</title>
        <authorList>
            <person name="Yamashiro T."/>
            <person name="Shiraishi A."/>
            <person name="Nakayama K."/>
            <person name="Satake H."/>
        </authorList>
    </citation>
    <scope>NUCLEOTIDE SEQUENCE</scope>
</reference>
<comment type="caution">
    <text evidence="2">The sequence shown here is derived from an EMBL/GenBank/DDBJ whole genome shotgun (WGS) entry which is preliminary data.</text>
</comment>
<dbReference type="Proteomes" id="UP001151760">
    <property type="component" value="Unassembled WGS sequence"/>
</dbReference>
<proteinExistence type="predicted"/>
<keyword evidence="3" id="KW-1185">Reference proteome</keyword>
<name>A0ABQ5D1V9_9ASTR</name>
<dbReference type="EMBL" id="BQNB010014826">
    <property type="protein sequence ID" value="GJT32845.1"/>
    <property type="molecule type" value="Genomic_DNA"/>
</dbReference>
<evidence type="ECO:0000313" key="3">
    <source>
        <dbReference type="Proteomes" id="UP001151760"/>
    </source>
</evidence>
<accession>A0ABQ5D1V9</accession>